<reference evidence="3 4" key="1">
    <citation type="journal article" date="2024" name="Nat. Commun.">
        <title>Phylogenomics reveals the evolutionary origins of lichenization in chlorophyte algae.</title>
        <authorList>
            <person name="Puginier C."/>
            <person name="Libourel C."/>
            <person name="Otte J."/>
            <person name="Skaloud P."/>
            <person name="Haon M."/>
            <person name="Grisel S."/>
            <person name="Petersen M."/>
            <person name="Berrin J.G."/>
            <person name="Delaux P.M."/>
            <person name="Dal Grande F."/>
            <person name="Keller J."/>
        </authorList>
    </citation>
    <scope>NUCLEOTIDE SEQUENCE [LARGE SCALE GENOMIC DNA]</scope>
    <source>
        <strain evidence="3 4">SAG 2036</strain>
    </source>
</reference>
<dbReference type="EMBL" id="JALJOQ010000003">
    <property type="protein sequence ID" value="KAK9813751.1"/>
    <property type="molecule type" value="Genomic_DNA"/>
</dbReference>
<gene>
    <name evidence="3" type="ORF">WJX73_007036</name>
</gene>
<dbReference type="PANTHER" id="PTHR23216">
    <property type="entry name" value="NUCLEOLAR AND COILED-BODY PHOSPHOPROTEIN 1"/>
    <property type="match status" value="1"/>
</dbReference>
<protein>
    <recommendedName>
        <fullName evidence="2">Srp40 C-terminal domain-containing protein</fullName>
    </recommendedName>
</protein>
<feature type="region of interest" description="Disordered" evidence="1">
    <location>
        <begin position="138"/>
        <end position="179"/>
    </location>
</feature>
<dbReference type="AlphaFoldDB" id="A0AAW1PZ57"/>
<dbReference type="GO" id="GO:0005730">
    <property type="term" value="C:nucleolus"/>
    <property type="evidence" value="ECO:0007669"/>
    <property type="project" value="InterPro"/>
</dbReference>
<dbReference type="PANTHER" id="PTHR23216:SF1">
    <property type="entry name" value="NUCLEOLAR AND COILED-BODY PHOSPHOPROTEIN 1"/>
    <property type="match status" value="1"/>
</dbReference>
<evidence type="ECO:0000259" key="2">
    <source>
        <dbReference type="Pfam" id="PF05022"/>
    </source>
</evidence>
<keyword evidence="4" id="KW-1185">Reference proteome</keyword>
<name>A0AAW1PZ57_9CHLO</name>
<feature type="compositionally biased region" description="Low complexity" evidence="1">
    <location>
        <begin position="86"/>
        <end position="103"/>
    </location>
</feature>
<dbReference type="InterPro" id="IPR039191">
    <property type="entry name" value="Nopp140-like"/>
</dbReference>
<evidence type="ECO:0000313" key="4">
    <source>
        <dbReference type="Proteomes" id="UP001465755"/>
    </source>
</evidence>
<evidence type="ECO:0000256" key="1">
    <source>
        <dbReference type="SAM" id="MobiDB-lite"/>
    </source>
</evidence>
<dbReference type="Proteomes" id="UP001465755">
    <property type="component" value="Unassembled WGS sequence"/>
</dbReference>
<accession>A0AAW1PZ57</accession>
<sequence length="179" mass="19449">MSRHETPSIPSLHLNHQHICELFLRCKQSSETADKKKKKKKSKQEAAVTALENGVPKAAEQATGAIAVEPSELDPLPEYLPPPPEGGAQAGRSASAGRAGLAGRTFQRVDAQEWLGQKGSWDNSYAATFGSDGWGAKAQERLGQVRGKDFRHEKTKKKRGSYRGGSIDGAVRSFKYDSD</sequence>
<proteinExistence type="predicted"/>
<feature type="region of interest" description="Disordered" evidence="1">
    <location>
        <begin position="31"/>
        <end position="103"/>
    </location>
</feature>
<evidence type="ECO:0000313" key="3">
    <source>
        <dbReference type="EMBL" id="KAK9813751.1"/>
    </source>
</evidence>
<organism evidence="3 4">
    <name type="scientific">Symbiochloris irregularis</name>
    <dbReference type="NCBI Taxonomy" id="706552"/>
    <lineage>
        <taxon>Eukaryota</taxon>
        <taxon>Viridiplantae</taxon>
        <taxon>Chlorophyta</taxon>
        <taxon>core chlorophytes</taxon>
        <taxon>Trebouxiophyceae</taxon>
        <taxon>Trebouxiales</taxon>
        <taxon>Trebouxiaceae</taxon>
        <taxon>Symbiochloris</taxon>
    </lineage>
</organism>
<dbReference type="Pfam" id="PF05022">
    <property type="entry name" value="SRP40_C"/>
    <property type="match status" value="1"/>
</dbReference>
<dbReference type="InterPro" id="IPR007718">
    <property type="entry name" value="Srp40_C"/>
</dbReference>
<feature type="domain" description="Srp40 C-terminal" evidence="2">
    <location>
        <begin position="106"/>
        <end position="176"/>
    </location>
</feature>
<comment type="caution">
    <text evidence="3">The sequence shown here is derived from an EMBL/GenBank/DDBJ whole genome shotgun (WGS) entry which is preliminary data.</text>
</comment>